<dbReference type="RefSeq" id="WP_192146200.1">
    <property type="nucleotide sequence ID" value="NZ_JACYXI010000001.1"/>
</dbReference>
<reference evidence="1 2" key="2">
    <citation type="journal article" date="2021" name="Int. J. Syst. Evol. Microbiol.">
        <title>Roseibium litorale sp. nov., isolated from a tidal flat sediment and proposal for the reclassification of Labrenzia polysiphoniae as Roseibium polysiphoniae comb. nov.</title>
        <authorList>
            <person name="Liu Y."/>
            <person name="Pei T."/>
            <person name="Du J."/>
            <person name="Chao M."/>
            <person name="Deng M.R."/>
            <person name="Zhu H."/>
        </authorList>
    </citation>
    <scope>NUCLEOTIDE SEQUENCE [LARGE SCALE GENOMIC DNA]</scope>
    <source>
        <strain evidence="1 2">4C16A</strain>
    </source>
</reference>
<reference evidence="2" key="1">
    <citation type="submission" date="2020-09" db="EMBL/GenBank/DDBJ databases">
        <title>The genome sequence of strain Labrenzia suaedae 4C16A.</title>
        <authorList>
            <person name="Liu Y."/>
        </authorList>
    </citation>
    <scope>NUCLEOTIDE SEQUENCE [LARGE SCALE GENOMIC DNA]</scope>
    <source>
        <strain evidence="2">4C16A</strain>
    </source>
</reference>
<evidence type="ECO:0000313" key="2">
    <source>
        <dbReference type="Proteomes" id="UP000632063"/>
    </source>
</evidence>
<dbReference type="Proteomes" id="UP000632063">
    <property type="component" value="Unassembled WGS sequence"/>
</dbReference>
<dbReference type="EMBL" id="JACYXI010000001">
    <property type="protein sequence ID" value="MBD8890488.1"/>
    <property type="molecule type" value="Genomic_DNA"/>
</dbReference>
<accession>A0ABR9CID9</accession>
<keyword evidence="2" id="KW-1185">Reference proteome</keyword>
<name>A0ABR9CID9_9HYPH</name>
<evidence type="ECO:0000313" key="1">
    <source>
        <dbReference type="EMBL" id="MBD8890488.1"/>
    </source>
</evidence>
<sequence>MTEHQNALAEASQIEASAKRKIELLQSELSVLNNILKLQQLSAGARAATLPGVNTVEELKSLLNALKS</sequence>
<organism evidence="1 2">
    <name type="scientific">Roseibium litorale</name>
    <dbReference type="NCBI Taxonomy" id="2803841"/>
    <lineage>
        <taxon>Bacteria</taxon>
        <taxon>Pseudomonadati</taxon>
        <taxon>Pseudomonadota</taxon>
        <taxon>Alphaproteobacteria</taxon>
        <taxon>Hyphomicrobiales</taxon>
        <taxon>Stappiaceae</taxon>
        <taxon>Roseibium</taxon>
    </lineage>
</organism>
<gene>
    <name evidence="1" type="ORF">IG616_02935</name>
</gene>
<protein>
    <submittedName>
        <fullName evidence="1">Uncharacterized protein</fullName>
    </submittedName>
</protein>
<comment type="caution">
    <text evidence="1">The sequence shown here is derived from an EMBL/GenBank/DDBJ whole genome shotgun (WGS) entry which is preliminary data.</text>
</comment>
<proteinExistence type="predicted"/>